<reference evidence="2 3" key="1">
    <citation type="journal article" date="2019" name="Sci. Rep.">
        <title>A high-quality genome of Eragrostis curvula grass provides insights into Poaceae evolution and supports new strategies to enhance forage quality.</title>
        <authorList>
            <person name="Carballo J."/>
            <person name="Santos B.A.C.M."/>
            <person name="Zappacosta D."/>
            <person name="Garbus I."/>
            <person name="Selva J.P."/>
            <person name="Gallo C.A."/>
            <person name="Diaz A."/>
            <person name="Albertini E."/>
            <person name="Caccamo M."/>
            <person name="Echenique V."/>
        </authorList>
    </citation>
    <scope>NUCLEOTIDE SEQUENCE [LARGE SCALE GENOMIC DNA]</scope>
    <source>
        <strain evidence="3">cv. Victoria</strain>
        <tissue evidence="2">Leaf</tissue>
    </source>
</reference>
<dbReference type="AlphaFoldDB" id="A0A5J9UDP5"/>
<dbReference type="EMBL" id="RWGY01000026">
    <property type="protein sequence ID" value="TVU21823.1"/>
    <property type="molecule type" value="Genomic_DNA"/>
</dbReference>
<sequence length="162" mass="17995">MALRDWRQLTLHSEAFKEVPVLVVHISGKMVEEVTKAALFVLLGILLIHKLLGTCDLFMQCKTMNASYRYPCFFRIQNGTMHNCLDSAIAQYFHVVSSVDIQCMRELLDHFPAVAAAISNFKALTTCEQDGCRRSSDANSSFVSLGSLKNSEAASRAPSMTD</sequence>
<feature type="transmembrane region" description="Helical" evidence="1">
    <location>
        <begin position="37"/>
        <end position="59"/>
    </location>
</feature>
<evidence type="ECO:0000313" key="3">
    <source>
        <dbReference type="Proteomes" id="UP000324897"/>
    </source>
</evidence>
<comment type="caution">
    <text evidence="2">The sequence shown here is derived from an EMBL/GenBank/DDBJ whole genome shotgun (WGS) entry which is preliminary data.</text>
</comment>
<keyword evidence="1" id="KW-0812">Transmembrane</keyword>
<keyword evidence="1" id="KW-0472">Membrane</keyword>
<evidence type="ECO:0000256" key="1">
    <source>
        <dbReference type="SAM" id="Phobius"/>
    </source>
</evidence>
<evidence type="ECO:0000313" key="2">
    <source>
        <dbReference type="EMBL" id="TVU21823.1"/>
    </source>
</evidence>
<protein>
    <submittedName>
        <fullName evidence="2">Uncharacterized protein</fullName>
    </submittedName>
</protein>
<feature type="non-terminal residue" evidence="2">
    <location>
        <position position="1"/>
    </location>
</feature>
<name>A0A5J9UDP5_9POAL</name>
<keyword evidence="1" id="KW-1133">Transmembrane helix</keyword>
<proteinExistence type="predicted"/>
<dbReference type="Gramene" id="TVU21823">
    <property type="protein sequence ID" value="TVU21823"/>
    <property type="gene ID" value="EJB05_31490"/>
</dbReference>
<organism evidence="2 3">
    <name type="scientific">Eragrostis curvula</name>
    <name type="common">weeping love grass</name>
    <dbReference type="NCBI Taxonomy" id="38414"/>
    <lineage>
        <taxon>Eukaryota</taxon>
        <taxon>Viridiplantae</taxon>
        <taxon>Streptophyta</taxon>
        <taxon>Embryophyta</taxon>
        <taxon>Tracheophyta</taxon>
        <taxon>Spermatophyta</taxon>
        <taxon>Magnoliopsida</taxon>
        <taxon>Liliopsida</taxon>
        <taxon>Poales</taxon>
        <taxon>Poaceae</taxon>
        <taxon>PACMAD clade</taxon>
        <taxon>Chloridoideae</taxon>
        <taxon>Eragrostideae</taxon>
        <taxon>Eragrostidinae</taxon>
        <taxon>Eragrostis</taxon>
    </lineage>
</organism>
<gene>
    <name evidence="2" type="ORF">EJB05_31490</name>
</gene>
<keyword evidence="3" id="KW-1185">Reference proteome</keyword>
<dbReference type="Proteomes" id="UP000324897">
    <property type="component" value="Unassembled WGS sequence"/>
</dbReference>
<accession>A0A5J9UDP5</accession>